<evidence type="ECO:0000256" key="1">
    <source>
        <dbReference type="SAM" id="Coils"/>
    </source>
</evidence>
<dbReference type="EMBL" id="CP032509">
    <property type="protein sequence ID" value="AZN73360.1"/>
    <property type="molecule type" value="Genomic_DNA"/>
</dbReference>
<evidence type="ECO:0000313" key="4">
    <source>
        <dbReference type="Proteomes" id="UP000268192"/>
    </source>
</evidence>
<feature type="coiled-coil region" evidence="1">
    <location>
        <begin position="228"/>
        <end position="272"/>
    </location>
</feature>
<evidence type="ECO:0000256" key="2">
    <source>
        <dbReference type="SAM" id="MobiDB-lite"/>
    </source>
</evidence>
<accession>A0A3Q8XR98</accession>
<organism evidence="3 4">
    <name type="scientific">Georhizobium profundi</name>
    <dbReference type="NCBI Taxonomy" id="2341112"/>
    <lineage>
        <taxon>Bacteria</taxon>
        <taxon>Pseudomonadati</taxon>
        <taxon>Pseudomonadota</taxon>
        <taxon>Alphaproteobacteria</taxon>
        <taxon>Hyphomicrobiales</taxon>
        <taxon>Rhizobiaceae</taxon>
        <taxon>Georhizobium</taxon>
    </lineage>
</organism>
<name>A0A3Q8XR98_9HYPH</name>
<gene>
    <name evidence="3" type="ORF">D5400_20550</name>
</gene>
<feature type="region of interest" description="Disordered" evidence="2">
    <location>
        <begin position="1"/>
        <end position="68"/>
    </location>
</feature>
<evidence type="ECO:0000313" key="3">
    <source>
        <dbReference type="EMBL" id="AZN73360.1"/>
    </source>
</evidence>
<dbReference type="AlphaFoldDB" id="A0A3Q8XR98"/>
<keyword evidence="1" id="KW-0175">Coiled coil</keyword>
<reference evidence="3 4" key="1">
    <citation type="submission" date="2018-09" db="EMBL/GenBank/DDBJ databases">
        <title>Marinorhizobium profundi gen. nov., sp. nov., isolated from a deep-sea sediment sample from the New Britain Trench and proposal of Marinorhizobiaceae fam. nov. in the order Rhizobiales of the class Alphaproteobacteria.</title>
        <authorList>
            <person name="Cao J."/>
        </authorList>
    </citation>
    <scope>NUCLEOTIDE SEQUENCE [LARGE SCALE GENOMIC DNA]</scope>
    <source>
        <strain evidence="3 4">WS11</strain>
    </source>
</reference>
<feature type="region of interest" description="Disordered" evidence="2">
    <location>
        <begin position="88"/>
        <end position="110"/>
    </location>
</feature>
<keyword evidence="4" id="KW-1185">Reference proteome</keyword>
<protein>
    <submittedName>
        <fullName evidence="3">Uncharacterized protein</fullName>
    </submittedName>
</protein>
<dbReference type="Proteomes" id="UP000268192">
    <property type="component" value="Chromosome"/>
</dbReference>
<dbReference type="KEGG" id="abaw:D5400_20550"/>
<sequence length="342" mass="38347">MGRDAELPPLPEIDGEDPLITIAPKPPKRPRAPEAISPLAQVNEATGDESASPVAPQEAQSKTPSPASMVKDRLVKPHPLIAGWIADHERRRREAKTNRDPWSYRTAPEPHTDLDRRRFRILDALFRALEARGAKVSESAQGQLSVTIDGQTIEFQVREKARQVKVVEGEGRSAYTRTKLVGTGKLTFAIKTYLRGRHNEERLETDKKPLETQLPAIIDRLFEGAVILKDWEEERAREHQRYEAERKRRAELQRVAEENEKRQAKLAELAGNWQTAQTMRAFIEAVKAVPHDANATIADKSVADWLTWAEETADSLDVSGGGPQRLFEVLGTVKAARSAWSV</sequence>
<proteinExistence type="predicted"/>